<dbReference type="InterPro" id="IPR016164">
    <property type="entry name" value="FAD-linked_Oxase-like_C"/>
</dbReference>
<dbReference type="Pfam" id="PF01565">
    <property type="entry name" value="FAD_binding_4"/>
    <property type="match status" value="1"/>
</dbReference>
<dbReference type="SUPFAM" id="SSF56176">
    <property type="entry name" value="FAD-binding/transporter-associated domain-like"/>
    <property type="match status" value="1"/>
</dbReference>
<dbReference type="SUPFAM" id="SSF55103">
    <property type="entry name" value="FAD-linked oxidases, C-terminal domain"/>
    <property type="match status" value="1"/>
</dbReference>
<keyword evidence="1" id="KW-0285">Flavoprotein</keyword>
<dbReference type="AlphaFoldDB" id="A0A1M7AJ58"/>
<evidence type="ECO:0000259" key="3">
    <source>
        <dbReference type="PROSITE" id="PS51387"/>
    </source>
</evidence>
<proteinExistence type="predicted"/>
<dbReference type="RefSeq" id="WP_073008529.1">
    <property type="nucleotide sequence ID" value="NZ_FRBW01000001.1"/>
</dbReference>
<dbReference type="InterPro" id="IPR016166">
    <property type="entry name" value="FAD-bd_PCMH"/>
</dbReference>
<dbReference type="GO" id="GO:0003824">
    <property type="term" value="F:catalytic activity"/>
    <property type="evidence" value="ECO:0007669"/>
    <property type="project" value="InterPro"/>
</dbReference>
<keyword evidence="2" id="KW-0274">FAD</keyword>
<dbReference type="STRING" id="735517.SAMN05444272_0564"/>
<dbReference type="Gene3D" id="1.10.45.10">
    <property type="entry name" value="Vanillyl-alcohol Oxidase, Chain A, domain 4"/>
    <property type="match status" value="1"/>
</dbReference>
<dbReference type="PANTHER" id="PTHR11748">
    <property type="entry name" value="D-LACTATE DEHYDROGENASE"/>
    <property type="match status" value="1"/>
</dbReference>
<dbReference type="InterPro" id="IPR006094">
    <property type="entry name" value="Oxid_FAD_bind_N"/>
</dbReference>
<sequence length="396" mass="41656">MDATFKPRDSRETCDVLRWAAAEEQPLEILGSGSKRALGRPVQTAHVLDLSELSSIVNYEPEELILTVQAGTPVADVEAIVSASGQELAFEPMDYGPLLGHKAGAGTIGGMLAANLSGPRRIKAGAARDQVLGLEAISGRGELFNSGGKVVKNVTGYDLPRALCGSWGTLSVATTVTLKVTPAAETSTSLVLSGLTEERAVEAMCLAMGSSAEVSGAAHLPRGFNGEGAETVLRLEGFQASVDYRFEALARLLKGFGGVHRLSPETSRHLWVSVRDCLPLADGAEPVWRISVAPASGAALLANLRHLFDLDAYLDWSGGLVWLKPLDGLPHDVEIRNAIADCGGGHATLVRADASTRAAVPVFQPQPDALAALARRLKAQFDPHGILNPGRMVPAV</sequence>
<dbReference type="OrthoDB" id="9811557at2"/>
<keyword evidence="5" id="KW-1185">Reference proteome</keyword>
<reference evidence="4 5" key="1">
    <citation type="submission" date="2016-11" db="EMBL/GenBank/DDBJ databases">
        <authorList>
            <person name="Jaros S."/>
            <person name="Januszkiewicz K."/>
            <person name="Wedrychowicz H."/>
        </authorList>
    </citation>
    <scope>NUCLEOTIDE SEQUENCE [LARGE SCALE GENOMIC DNA]</scope>
    <source>
        <strain evidence="4 5">DSM 22153</strain>
    </source>
</reference>
<dbReference type="NCBIfam" id="NF008439">
    <property type="entry name" value="PRK11282.1"/>
    <property type="match status" value="1"/>
</dbReference>
<dbReference type="Proteomes" id="UP000186002">
    <property type="component" value="Unassembled WGS sequence"/>
</dbReference>
<organism evidence="4 5">
    <name type="scientific">Roseibium suaedae</name>
    <dbReference type="NCBI Taxonomy" id="735517"/>
    <lineage>
        <taxon>Bacteria</taxon>
        <taxon>Pseudomonadati</taxon>
        <taxon>Pseudomonadota</taxon>
        <taxon>Alphaproteobacteria</taxon>
        <taxon>Hyphomicrobiales</taxon>
        <taxon>Stappiaceae</taxon>
        <taxon>Roseibium</taxon>
    </lineage>
</organism>
<dbReference type="InterPro" id="IPR016169">
    <property type="entry name" value="FAD-bd_PCMH_sub2"/>
</dbReference>
<evidence type="ECO:0000313" key="4">
    <source>
        <dbReference type="EMBL" id="SHL42831.1"/>
    </source>
</evidence>
<dbReference type="PROSITE" id="PS51387">
    <property type="entry name" value="FAD_PCMH"/>
    <property type="match status" value="1"/>
</dbReference>
<dbReference type="GO" id="GO:0071949">
    <property type="term" value="F:FAD binding"/>
    <property type="evidence" value="ECO:0007669"/>
    <property type="project" value="InterPro"/>
</dbReference>
<dbReference type="PANTHER" id="PTHR11748:SF103">
    <property type="entry name" value="GLYCOLATE OXIDASE SUBUNIT GLCE"/>
    <property type="match status" value="1"/>
</dbReference>
<dbReference type="InterPro" id="IPR016171">
    <property type="entry name" value="Vanillyl_alc_oxidase_C-sub2"/>
</dbReference>
<gene>
    <name evidence="4" type="ORF">SAMN05444272_0564</name>
</gene>
<dbReference type="Gene3D" id="3.30.465.10">
    <property type="match status" value="1"/>
</dbReference>
<dbReference type="InterPro" id="IPR036318">
    <property type="entry name" value="FAD-bd_PCMH-like_sf"/>
</dbReference>
<evidence type="ECO:0000256" key="2">
    <source>
        <dbReference type="ARBA" id="ARBA00022827"/>
    </source>
</evidence>
<feature type="domain" description="FAD-binding PCMH-type" evidence="3">
    <location>
        <begin position="1"/>
        <end position="183"/>
    </location>
</feature>
<accession>A0A1M7AJ58</accession>
<evidence type="ECO:0000256" key="1">
    <source>
        <dbReference type="ARBA" id="ARBA00022630"/>
    </source>
</evidence>
<dbReference type="EMBL" id="FRBW01000001">
    <property type="protein sequence ID" value="SHL42831.1"/>
    <property type="molecule type" value="Genomic_DNA"/>
</dbReference>
<protein>
    <submittedName>
        <fullName evidence="4">Glycolate oxidase FAD binding subunit</fullName>
    </submittedName>
</protein>
<name>A0A1M7AJ58_9HYPH</name>
<evidence type="ECO:0000313" key="5">
    <source>
        <dbReference type="Proteomes" id="UP000186002"/>
    </source>
</evidence>